<dbReference type="eggNOG" id="ENOG5031PM3">
    <property type="taxonomic scope" value="Bacteria"/>
</dbReference>
<name>E8M898_PHOS4</name>
<keyword evidence="1" id="KW-1133">Transmembrane helix</keyword>
<organism evidence="2 3">
    <name type="scientific">Vibrio sinaloensis DSM 21326</name>
    <dbReference type="NCBI Taxonomy" id="945550"/>
    <lineage>
        <taxon>Bacteria</taxon>
        <taxon>Pseudomonadati</taxon>
        <taxon>Pseudomonadota</taxon>
        <taxon>Gammaproteobacteria</taxon>
        <taxon>Vibrionales</taxon>
        <taxon>Vibrionaceae</taxon>
        <taxon>Vibrio</taxon>
        <taxon>Vibrio oreintalis group</taxon>
    </lineage>
</organism>
<comment type="caution">
    <text evidence="2">The sequence shown here is derived from an EMBL/GenBank/DDBJ whole genome shotgun (WGS) entry which is preliminary data.</text>
</comment>
<feature type="transmembrane region" description="Helical" evidence="1">
    <location>
        <begin position="51"/>
        <end position="68"/>
    </location>
</feature>
<evidence type="ECO:0000313" key="3">
    <source>
        <dbReference type="Proteomes" id="UP000006228"/>
    </source>
</evidence>
<dbReference type="OrthoDB" id="5876871at2"/>
<evidence type="ECO:0000256" key="1">
    <source>
        <dbReference type="SAM" id="Phobius"/>
    </source>
</evidence>
<dbReference type="EMBL" id="AEVT01000073">
    <property type="protein sequence ID" value="EGA69790.1"/>
    <property type="molecule type" value="Genomic_DNA"/>
</dbReference>
<evidence type="ECO:0000313" key="2">
    <source>
        <dbReference type="EMBL" id="EGA69790.1"/>
    </source>
</evidence>
<dbReference type="AlphaFoldDB" id="E8M898"/>
<proteinExistence type="predicted"/>
<dbReference type="Proteomes" id="UP000006228">
    <property type="component" value="Unassembled WGS sequence"/>
</dbReference>
<keyword evidence="1" id="KW-0812">Transmembrane</keyword>
<reference evidence="2 3" key="1">
    <citation type="journal article" date="2012" name="Int. J. Syst. Evol. Microbiol.">
        <title>Vibrio caribbeanicus sp. nov., isolated from the marine sponge Scleritoderma cyanea.</title>
        <authorList>
            <person name="Hoffmann M."/>
            <person name="Monday S.R."/>
            <person name="Allard M.W."/>
            <person name="Strain E.A."/>
            <person name="Whittaker P."/>
            <person name="Naum M."/>
            <person name="McCarthy P.J."/>
            <person name="Lopez J.V."/>
            <person name="Fischer M."/>
            <person name="Brown E.W."/>
        </authorList>
    </citation>
    <scope>NUCLEOTIDE SEQUENCE [LARGE SCALE GENOMIC DNA]</scope>
    <source>
        <strain evidence="3">DSMZ 21326</strain>
    </source>
</reference>
<sequence length="114" mass="12826">MEDLVNLLKNHGFKAECKARKVVVKLEGLSNSVSINKDIAANKYRVKTNDTALSILACWFLFMGLYGINSEGDSPLNFVLISASMYFFVSVILTELKLNKLRSIIDDVNSQEYE</sequence>
<protein>
    <submittedName>
        <fullName evidence="2">Uncharacterized protein</fullName>
    </submittedName>
</protein>
<keyword evidence="1" id="KW-0472">Membrane</keyword>
<dbReference type="GeneID" id="95569808"/>
<feature type="transmembrane region" description="Helical" evidence="1">
    <location>
        <begin position="74"/>
        <end position="93"/>
    </location>
</feature>
<gene>
    <name evidence="2" type="ORF">VISI1226_10149</name>
</gene>
<dbReference type="RefSeq" id="WP_008077875.1">
    <property type="nucleotide sequence ID" value="NZ_AEVT01000073.1"/>
</dbReference>
<accession>E8M898</accession>